<dbReference type="InterPro" id="IPR036045">
    <property type="entry name" value="Sec1-like_sf"/>
</dbReference>
<reference evidence="1 2" key="1">
    <citation type="journal article" date="2007" name="Science">
        <title>Sea anemone genome reveals ancestral eumetazoan gene repertoire and genomic organization.</title>
        <authorList>
            <person name="Putnam N.H."/>
            <person name="Srivastava M."/>
            <person name="Hellsten U."/>
            <person name="Dirks B."/>
            <person name="Chapman J."/>
            <person name="Salamov A."/>
            <person name="Terry A."/>
            <person name="Shapiro H."/>
            <person name="Lindquist E."/>
            <person name="Kapitonov V.V."/>
            <person name="Jurka J."/>
            <person name="Genikhovich G."/>
            <person name="Grigoriev I.V."/>
            <person name="Lucas S.M."/>
            <person name="Steele R.E."/>
            <person name="Finnerty J.R."/>
            <person name="Technau U."/>
            <person name="Martindale M.Q."/>
            <person name="Rokhsar D.S."/>
        </authorList>
    </citation>
    <scope>NUCLEOTIDE SEQUENCE [LARGE SCALE GENOMIC DNA]</scope>
    <source>
        <strain evidence="2">CH2 X CH6</strain>
    </source>
</reference>
<dbReference type="InterPro" id="IPR043154">
    <property type="entry name" value="Sec-1-like_dom1"/>
</dbReference>
<evidence type="ECO:0000313" key="2">
    <source>
        <dbReference type="Proteomes" id="UP000001593"/>
    </source>
</evidence>
<feature type="non-terminal residue" evidence="1">
    <location>
        <position position="1"/>
    </location>
</feature>
<sequence length="122" mass="14066">MAASGGPDFDFVKNIVRDKLIDILESVPGKKDLVIDPRLMKPLDHIAGAAFLKEHGVDKIFKLDYEKITLGCDKRIYLLRPRMVLTKYVADCILDEFEFEIIPIDKDLLSMELPEFFNDFFL</sequence>
<dbReference type="AlphaFoldDB" id="A7T3A1"/>
<evidence type="ECO:0000313" key="1">
    <source>
        <dbReference type="EMBL" id="EDO29564.1"/>
    </source>
</evidence>
<gene>
    <name evidence="1" type="ORF">NEMVEDRAFT_v1g221730</name>
</gene>
<dbReference type="Gene3D" id="3.40.50.2060">
    <property type="match status" value="1"/>
</dbReference>
<name>A7T3A1_NEMVE</name>
<dbReference type="SUPFAM" id="SSF56815">
    <property type="entry name" value="Sec1/munc18-like (SM) proteins"/>
    <property type="match status" value="1"/>
</dbReference>
<dbReference type="HOGENOM" id="CLU_2032442_0_0_1"/>
<accession>A7T3A1</accession>
<dbReference type="EMBL" id="DS470449">
    <property type="protein sequence ID" value="EDO29564.1"/>
    <property type="molecule type" value="Genomic_DNA"/>
</dbReference>
<dbReference type="STRING" id="45351.A7T3A1"/>
<dbReference type="eggNOG" id="KOG1302">
    <property type="taxonomic scope" value="Eukaryota"/>
</dbReference>
<keyword evidence="2" id="KW-1185">Reference proteome</keyword>
<protein>
    <submittedName>
        <fullName evidence="1">Uncharacterized protein</fullName>
    </submittedName>
</protein>
<proteinExistence type="predicted"/>
<organism evidence="1 2">
    <name type="scientific">Nematostella vectensis</name>
    <name type="common">Starlet sea anemone</name>
    <dbReference type="NCBI Taxonomy" id="45351"/>
    <lineage>
        <taxon>Eukaryota</taxon>
        <taxon>Metazoa</taxon>
        <taxon>Cnidaria</taxon>
        <taxon>Anthozoa</taxon>
        <taxon>Hexacorallia</taxon>
        <taxon>Actiniaria</taxon>
        <taxon>Edwardsiidae</taxon>
        <taxon>Nematostella</taxon>
    </lineage>
</organism>
<dbReference type="Proteomes" id="UP000001593">
    <property type="component" value="Unassembled WGS sequence"/>
</dbReference>
<dbReference type="InParanoid" id="A7T3A1"/>
<dbReference type="PhylomeDB" id="A7T3A1"/>